<proteinExistence type="predicted"/>
<dbReference type="InterPro" id="IPR036259">
    <property type="entry name" value="MFS_trans_sf"/>
</dbReference>
<evidence type="ECO:0000313" key="8">
    <source>
        <dbReference type="Proteomes" id="UP000053317"/>
    </source>
</evidence>
<keyword evidence="2 6" id="KW-0812">Transmembrane</keyword>
<dbReference type="PANTHER" id="PTHR23501">
    <property type="entry name" value="MAJOR FACILITATOR SUPERFAMILY"/>
    <property type="match status" value="1"/>
</dbReference>
<evidence type="ECO:0000256" key="2">
    <source>
        <dbReference type="ARBA" id="ARBA00022692"/>
    </source>
</evidence>
<feature type="transmembrane region" description="Helical" evidence="6">
    <location>
        <begin position="6"/>
        <end position="25"/>
    </location>
</feature>
<feature type="transmembrane region" description="Helical" evidence="6">
    <location>
        <begin position="152"/>
        <end position="171"/>
    </location>
</feature>
<evidence type="ECO:0000256" key="4">
    <source>
        <dbReference type="ARBA" id="ARBA00023136"/>
    </source>
</evidence>
<protein>
    <submittedName>
        <fullName evidence="7">Putative mfs transporter</fullName>
    </submittedName>
</protein>
<keyword evidence="3 6" id="KW-1133">Transmembrane helix</keyword>
<keyword evidence="4 6" id="KW-0472">Membrane</keyword>
<evidence type="ECO:0000256" key="1">
    <source>
        <dbReference type="ARBA" id="ARBA00004141"/>
    </source>
</evidence>
<reference evidence="7 8" key="1">
    <citation type="submission" date="2015-05" db="EMBL/GenBank/DDBJ databases">
        <title>Distinctive expansion of gene families associated with plant cell wall degradation and secondary metabolism in the genomes of grapevine trunk pathogens.</title>
        <authorList>
            <person name="Lawrence D.P."/>
            <person name="Travadon R."/>
            <person name="Rolshausen P.E."/>
            <person name="Baumgartner K."/>
        </authorList>
    </citation>
    <scope>NUCLEOTIDE SEQUENCE [LARGE SCALE GENOMIC DNA]</scope>
    <source>
        <strain evidence="7">UCRPC4</strain>
    </source>
</reference>
<evidence type="ECO:0000256" key="5">
    <source>
        <dbReference type="SAM" id="MobiDB-lite"/>
    </source>
</evidence>
<feature type="region of interest" description="Disordered" evidence="5">
    <location>
        <begin position="181"/>
        <end position="202"/>
    </location>
</feature>
<dbReference type="GO" id="GO:0005886">
    <property type="term" value="C:plasma membrane"/>
    <property type="evidence" value="ECO:0007669"/>
    <property type="project" value="TreeGrafter"/>
</dbReference>
<name>A0A0G2DVL5_PHACM</name>
<dbReference type="OrthoDB" id="10021397at2759"/>
<organism evidence="7 8">
    <name type="scientific">Phaeomoniella chlamydospora</name>
    <name type="common">Phaeoacremonium chlamydosporum</name>
    <dbReference type="NCBI Taxonomy" id="158046"/>
    <lineage>
        <taxon>Eukaryota</taxon>
        <taxon>Fungi</taxon>
        <taxon>Dikarya</taxon>
        <taxon>Ascomycota</taxon>
        <taxon>Pezizomycotina</taxon>
        <taxon>Eurotiomycetes</taxon>
        <taxon>Chaetothyriomycetidae</taxon>
        <taxon>Phaeomoniellales</taxon>
        <taxon>Phaeomoniellaceae</taxon>
        <taxon>Phaeomoniella</taxon>
    </lineage>
</organism>
<evidence type="ECO:0000256" key="3">
    <source>
        <dbReference type="ARBA" id="ARBA00022989"/>
    </source>
</evidence>
<comment type="caution">
    <text evidence="7">The sequence shown here is derived from an EMBL/GenBank/DDBJ whole genome shotgun (WGS) entry which is preliminary data.</text>
</comment>
<accession>A0A0G2DVL5</accession>
<dbReference type="Proteomes" id="UP000053317">
    <property type="component" value="Unassembled WGS sequence"/>
</dbReference>
<comment type="subcellular location">
    <subcellularLocation>
        <location evidence="1">Membrane</location>
        <topology evidence="1">Multi-pass membrane protein</topology>
    </subcellularLocation>
</comment>
<keyword evidence="8" id="KW-1185">Reference proteome</keyword>
<dbReference type="SUPFAM" id="SSF103473">
    <property type="entry name" value="MFS general substrate transporter"/>
    <property type="match status" value="1"/>
</dbReference>
<dbReference type="PANTHER" id="PTHR23501:SF158">
    <property type="entry name" value="TRANSPORTER, PUTATIVE (AFU_ORTHOLOGUE AFUA_5G14490)-RELATED"/>
    <property type="match status" value="1"/>
</dbReference>
<feature type="transmembrane region" description="Helical" evidence="6">
    <location>
        <begin position="77"/>
        <end position="94"/>
    </location>
</feature>
<gene>
    <name evidence="7" type="ORF">UCRPC4_g06559</name>
</gene>
<reference evidence="7 8" key="2">
    <citation type="submission" date="2015-05" db="EMBL/GenBank/DDBJ databases">
        <authorList>
            <person name="Morales-Cruz A."/>
            <person name="Amrine K.C."/>
            <person name="Cantu D."/>
        </authorList>
    </citation>
    <scope>NUCLEOTIDE SEQUENCE [LARGE SCALE GENOMIC DNA]</scope>
    <source>
        <strain evidence="7">UCRPC4</strain>
    </source>
</reference>
<evidence type="ECO:0000313" key="7">
    <source>
        <dbReference type="EMBL" id="KKY14972.1"/>
    </source>
</evidence>
<dbReference type="AlphaFoldDB" id="A0A0G2DVL5"/>
<sequence length="202" mass="21908">MHRSGRFYHIILLGSILMILGWGLFTDIKPITSIGKVMAFEIVTGLDVGFLFDAPLLSLQASVEQHDVATATATAGFIRNLAMSISIVVSGTIFENGMSLQAPKLLKAGLPATLISEFEHGQASANVDIIRTIDDHSQRLAIKAAYASSLRLVWISLAAAAGAGFIVSIFIKDSVLSDTHTETKTGLRNQRDRRSNRGRREE</sequence>
<dbReference type="GO" id="GO:0022857">
    <property type="term" value="F:transmembrane transporter activity"/>
    <property type="evidence" value="ECO:0007669"/>
    <property type="project" value="TreeGrafter"/>
</dbReference>
<dbReference type="EMBL" id="LCWF01000199">
    <property type="protein sequence ID" value="KKY14972.1"/>
    <property type="molecule type" value="Genomic_DNA"/>
</dbReference>
<evidence type="ECO:0000256" key="6">
    <source>
        <dbReference type="SAM" id="Phobius"/>
    </source>
</evidence>